<dbReference type="InterPro" id="IPR003764">
    <property type="entry name" value="GlcNAc_6-P_deAcase"/>
</dbReference>
<gene>
    <name evidence="9" type="primary">NAG2</name>
    <name evidence="9" type="ORF">H2201_006032</name>
</gene>
<dbReference type="InterPro" id="IPR011059">
    <property type="entry name" value="Metal-dep_hydrolase_composite"/>
</dbReference>
<dbReference type="PANTHER" id="PTHR11113:SF14">
    <property type="entry name" value="N-ACETYLGLUCOSAMINE-6-PHOSPHATE DEACETYLASE"/>
    <property type="match status" value="1"/>
</dbReference>
<evidence type="ECO:0000313" key="9">
    <source>
        <dbReference type="EMBL" id="KAJ9662544.1"/>
    </source>
</evidence>
<evidence type="ECO:0000256" key="5">
    <source>
        <dbReference type="ARBA" id="ARBA00022801"/>
    </source>
</evidence>
<comment type="caution">
    <text evidence="9">The sequence shown here is derived from an EMBL/GenBank/DDBJ whole genome shotgun (WGS) entry which is preliminary data.</text>
</comment>
<keyword evidence="5 9" id="KW-0378">Hydrolase</keyword>
<dbReference type="PANTHER" id="PTHR11113">
    <property type="entry name" value="N-ACETYLGLUCOSAMINE-6-PHOSPHATE DEACETYLASE"/>
    <property type="match status" value="1"/>
</dbReference>
<dbReference type="EMBL" id="JAPDRL010000049">
    <property type="protein sequence ID" value="KAJ9662544.1"/>
    <property type="molecule type" value="Genomic_DNA"/>
</dbReference>
<evidence type="ECO:0000256" key="7">
    <source>
        <dbReference type="ARBA" id="ARBA00047647"/>
    </source>
</evidence>
<sequence length="449" mass="47645">MPAATADLHSPTRTPSGIIKFTNCRLVRHKRLVEEDLWISSTTGKILHCQEAFYEHRASPDRTIDLGGRIVSPGFIDVQLNGGFGFDFSVAPEDTTTYAKGVARLNRQLIRTGVTAYLPTLTSQRSEVYHKVLPHLGPSGSRRNASDGAESLGTHCEGPFLNPLKKGIHDASLFLSAPSGFSSLSACYGAHNLLPPSGPIKCITFAPEIPGVLSCIPQLVDHGITVSLGHTDATFHEASAAISAGASMITHLFNAMRPLHHRDPGIFGLLGTTPGSPTTITTTTTSSSPGQAAKPFFGCIADGVHLHPTTVALAYSAHPSGFILVSDAMALMGLPDGTYDWTNGSRIRKEGDVLTLEGEEKIAGSAVTLVECVNNFWNWSGVGVAEAVGAVTETPARMLGVEGVKGCLEPGADADVVVLEEGVGEGGWKRLVVEQVWKFGVKVFDKEQE</sequence>
<evidence type="ECO:0000256" key="4">
    <source>
        <dbReference type="ARBA" id="ARBA00022723"/>
    </source>
</evidence>
<comment type="catalytic activity">
    <reaction evidence="7">
        <text>N-acetyl-D-glucosamine 6-phosphate + H2O = D-glucosamine 6-phosphate + acetate</text>
        <dbReference type="Rhea" id="RHEA:22936"/>
        <dbReference type="ChEBI" id="CHEBI:15377"/>
        <dbReference type="ChEBI" id="CHEBI:30089"/>
        <dbReference type="ChEBI" id="CHEBI:57513"/>
        <dbReference type="ChEBI" id="CHEBI:58725"/>
        <dbReference type="EC" id="3.5.1.25"/>
    </reaction>
</comment>
<evidence type="ECO:0000256" key="2">
    <source>
        <dbReference type="ARBA" id="ARBA00011899"/>
    </source>
</evidence>
<accession>A0ABQ9NN38</accession>
<feature type="domain" description="Amidohydrolase-related" evidence="8">
    <location>
        <begin position="70"/>
        <end position="420"/>
    </location>
</feature>
<dbReference type="InterPro" id="IPR006680">
    <property type="entry name" value="Amidohydro-rel"/>
</dbReference>
<dbReference type="SUPFAM" id="SSF51338">
    <property type="entry name" value="Composite domain of metallo-dependent hydrolases"/>
    <property type="match status" value="1"/>
</dbReference>
<proteinExistence type="inferred from homology"/>
<dbReference type="PIRSF" id="PIRSF038994">
    <property type="entry name" value="NagA"/>
    <property type="match status" value="1"/>
</dbReference>
<evidence type="ECO:0000256" key="6">
    <source>
        <dbReference type="ARBA" id="ARBA00023277"/>
    </source>
</evidence>
<reference evidence="9" key="1">
    <citation type="submission" date="2022-10" db="EMBL/GenBank/DDBJ databases">
        <title>Culturing micro-colonial fungi from biological soil crusts in the Mojave desert and describing Neophaeococcomyces mojavensis, and introducing the new genera and species Taxawa tesnikishii.</title>
        <authorList>
            <person name="Kurbessoian T."/>
            <person name="Stajich J.E."/>
        </authorList>
    </citation>
    <scope>NUCLEOTIDE SEQUENCE</scope>
    <source>
        <strain evidence="9">TK_1</strain>
    </source>
</reference>
<evidence type="ECO:0000313" key="10">
    <source>
        <dbReference type="Proteomes" id="UP001172684"/>
    </source>
</evidence>
<evidence type="ECO:0000256" key="1">
    <source>
        <dbReference type="ARBA" id="ARBA00010716"/>
    </source>
</evidence>
<evidence type="ECO:0000259" key="8">
    <source>
        <dbReference type="Pfam" id="PF01979"/>
    </source>
</evidence>
<dbReference type="EC" id="3.5.1.25" evidence="2"/>
<evidence type="ECO:0000256" key="3">
    <source>
        <dbReference type="ARBA" id="ARBA00018029"/>
    </source>
</evidence>
<comment type="similarity">
    <text evidence="1">Belongs to the metallo-dependent hydrolases superfamily. NagA family.</text>
</comment>
<dbReference type="InterPro" id="IPR032466">
    <property type="entry name" value="Metal_Hydrolase"/>
</dbReference>
<dbReference type="Pfam" id="PF01979">
    <property type="entry name" value="Amidohydro_1"/>
    <property type="match status" value="1"/>
</dbReference>
<dbReference type="Proteomes" id="UP001172684">
    <property type="component" value="Unassembled WGS sequence"/>
</dbReference>
<dbReference type="GO" id="GO:0008448">
    <property type="term" value="F:N-acetylglucosamine-6-phosphate deacetylase activity"/>
    <property type="evidence" value="ECO:0007669"/>
    <property type="project" value="UniProtKB-EC"/>
</dbReference>
<keyword evidence="6" id="KW-0119">Carbohydrate metabolism</keyword>
<organism evidence="9 10">
    <name type="scientific">Coniosporium apollinis</name>
    <dbReference type="NCBI Taxonomy" id="61459"/>
    <lineage>
        <taxon>Eukaryota</taxon>
        <taxon>Fungi</taxon>
        <taxon>Dikarya</taxon>
        <taxon>Ascomycota</taxon>
        <taxon>Pezizomycotina</taxon>
        <taxon>Dothideomycetes</taxon>
        <taxon>Dothideomycetes incertae sedis</taxon>
        <taxon>Coniosporium</taxon>
    </lineage>
</organism>
<keyword evidence="4" id="KW-0479">Metal-binding</keyword>
<dbReference type="Gene3D" id="3.20.20.140">
    <property type="entry name" value="Metal-dependent hydrolases"/>
    <property type="match status" value="1"/>
</dbReference>
<keyword evidence="10" id="KW-1185">Reference proteome</keyword>
<name>A0ABQ9NN38_9PEZI</name>
<dbReference type="SUPFAM" id="SSF51556">
    <property type="entry name" value="Metallo-dependent hydrolases"/>
    <property type="match status" value="1"/>
</dbReference>
<protein>
    <recommendedName>
        <fullName evidence="3">N-acetylglucosamine-6-phosphate deacetylase</fullName>
        <ecNumber evidence="2">3.5.1.25</ecNumber>
    </recommendedName>
</protein>